<accession>A0ABS5K3S8</accession>
<comment type="caution">
    <text evidence="1">The sequence shown here is derived from an EMBL/GenBank/DDBJ whole genome shotgun (WGS) entry which is preliminary data.</text>
</comment>
<proteinExistence type="predicted"/>
<keyword evidence="2" id="KW-1185">Reference proteome</keyword>
<gene>
    <name evidence="1" type="ORF">J8J04_02530</name>
</gene>
<sequence>MECRRKIADLEVDKTYYENTLKRAEEFKKDLERDYNKTLLEDKQSTLSSLNSLYEITSSEG</sequence>
<organism evidence="1 2">
    <name type="scientific">'Fragaria x ananassa' phyllody phytoplasma</name>
    <dbReference type="NCBI Taxonomy" id="2358428"/>
    <lineage>
        <taxon>Bacteria</taxon>
        <taxon>Bacillati</taxon>
        <taxon>Mycoplasmatota</taxon>
        <taxon>Mollicutes</taxon>
        <taxon>Acholeplasmatales</taxon>
        <taxon>Acholeplasmataceae</taxon>
        <taxon>Candidatus Phytoplasma</taxon>
        <taxon>16SrXIII (Mexican periwinkle virescence group)</taxon>
    </lineage>
</organism>
<dbReference type="RefSeq" id="WP_212331984.1">
    <property type="nucleotide sequence ID" value="NZ_JAGVRH010000010.1"/>
</dbReference>
<reference evidence="1" key="1">
    <citation type="submission" date="2021-04" db="EMBL/GenBank/DDBJ databases">
        <title>Draft genome sequence of StrPh-CL8, a phytoplasma strain causing strawberry phyllody in Chile.</title>
        <authorList>
            <person name="Cui W."/>
            <person name="Zamorano A."/>
            <person name="Fiore N."/>
        </authorList>
    </citation>
    <scope>NUCLEOTIDE SEQUENCE [LARGE SCALE GENOMIC DNA]</scope>
    <source>
        <strain evidence="1">StrPh-Cl</strain>
    </source>
</reference>
<protein>
    <submittedName>
        <fullName evidence="1">Uncharacterized protein</fullName>
    </submittedName>
</protein>
<dbReference type="EMBL" id="JAGVRH010000010">
    <property type="protein sequence ID" value="MBS2126552.1"/>
    <property type="molecule type" value="Genomic_DNA"/>
</dbReference>
<evidence type="ECO:0000313" key="1">
    <source>
        <dbReference type="EMBL" id="MBS2126552.1"/>
    </source>
</evidence>
<dbReference type="Proteomes" id="UP000811481">
    <property type="component" value="Unassembled WGS sequence"/>
</dbReference>
<evidence type="ECO:0000313" key="2">
    <source>
        <dbReference type="Proteomes" id="UP000811481"/>
    </source>
</evidence>
<name>A0ABS5K3S8_9MOLU</name>